<name>L7VR17_THES1</name>
<evidence type="ECO:0000313" key="1">
    <source>
        <dbReference type="EMBL" id="AGC68023.1"/>
    </source>
</evidence>
<sequence length="53" mass="6121">MHAALIILPFLFGNVKRKNGYKIGRFCLFVYNGLYYNMVTNSEKCEPFSLISV</sequence>
<dbReference type="STRING" id="1121335.Cst_c10250"/>
<dbReference type="AlphaFoldDB" id="L7VR17"/>
<dbReference type="KEGG" id="css:Cst_c10250"/>
<gene>
    <name evidence="1" type="ordered locus">Cst_c10250</name>
</gene>
<keyword evidence="2" id="KW-1185">Reference proteome</keyword>
<protein>
    <submittedName>
        <fullName evidence="1">Uncharacterized protein</fullName>
    </submittedName>
</protein>
<evidence type="ECO:0000313" key="2">
    <source>
        <dbReference type="Proteomes" id="UP000011220"/>
    </source>
</evidence>
<reference evidence="1 2" key="1">
    <citation type="journal article" date="2013" name="Genome Announc.">
        <title>Complete genome sequence of Clostridium stercorarium subsp. stercorarium strain DSM 8532, a thermophilic degrader of plant cell wall fibers.</title>
        <authorList>
            <person name="Poehlein A."/>
            <person name="Zverlov V.V."/>
            <person name="Daniel R."/>
            <person name="Schwarz W.H."/>
            <person name="Liebl W."/>
        </authorList>
    </citation>
    <scope>NUCLEOTIDE SEQUENCE [LARGE SCALE GENOMIC DNA]</scope>
    <source>
        <strain evidence="2">ATCC 35414 / DSM 8532 / NCIMB 11754</strain>
    </source>
</reference>
<dbReference type="PATRIC" id="fig|1121335.3.peg.1004"/>
<accession>L7VR17</accession>
<dbReference type="Proteomes" id="UP000011220">
    <property type="component" value="Chromosome"/>
</dbReference>
<dbReference type="EMBL" id="CP004044">
    <property type="protein sequence ID" value="AGC68023.1"/>
    <property type="molecule type" value="Genomic_DNA"/>
</dbReference>
<organism evidence="1 2">
    <name type="scientific">Thermoclostridium stercorarium (strain ATCC 35414 / DSM 8532 / NCIMB 11754)</name>
    <name type="common">Clostridium stercorarium</name>
    <dbReference type="NCBI Taxonomy" id="1121335"/>
    <lineage>
        <taxon>Bacteria</taxon>
        <taxon>Bacillati</taxon>
        <taxon>Bacillota</taxon>
        <taxon>Clostridia</taxon>
        <taxon>Eubacteriales</taxon>
        <taxon>Oscillospiraceae</taxon>
        <taxon>Thermoclostridium</taxon>
    </lineage>
</organism>
<proteinExistence type="predicted"/>